<dbReference type="CDD" id="cd02922">
    <property type="entry name" value="FCB2_FMN"/>
    <property type="match status" value="1"/>
</dbReference>
<dbReference type="Gene3D" id="3.20.20.70">
    <property type="entry name" value="Aldolase class I"/>
    <property type="match status" value="1"/>
</dbReference>
<dbReference type="InterPro" id="IPR037458">
    <property type="entry name" value="L-MDH/L-LDH_FMN-bd"/>
</dbReference>
<sequence length="490" mass="53804">MTITSHELESHCTKASCWIAIHGEVYDVTGEWKPPNENVVYFKEAMLIFKAFLNVHPGGAAVILKSAGKDATEDYDSIHNRELVKETLPRDSFLGPVDPVTVSRSARESRNEEVVKVTSEYPSLTSILNLDDFEQVAKKYLSPAGWAYYTSGADDEYSKQEAGQSFRELKFRPRVLRNVESIDTHTLILGKPSSLPVYISSSGLGKYAHPNAELTLATGAGKEGLIQLIPTSPSMSLEAIYGARTSGSQFQFQQLYVNRDFKQACAFIQRVEKLGATALWITVDSPVLGKRERDERLKAEMIEPQFGKLDSVGVAKTMSSGLLNSSFSWVDLDGIREVTKLPLVLKGIQSVEDAVLAYQAGVAGIVLSNHGGRSLDTAQAPIITLLEIRKYAPFILHSQMQIFLDGGIRRGTDVVKAIALGATAVGLGRSSLYSMTAGYGEAGIRHMVQILRTEIETCMSMLGARNLAELVPDMINTRRLERDISDLPKL</sequence>
<dbReference type="PANTHER" id="PTHR10578:SF104">
    <property type="entry name" value="CYTOCHROME B2, MITOCHONDRIAL-RELATED"/>
    <property type="match status" value="1"/>
</dbReference>
<dbReference type="SMART" id="SM01117">
    <property type="entry name" value="Cyt-b5"/>
    <property type="match status" value="1"/>
</dbReference>
<dbReference type="Pfam" id="PF00173">
    <property type="entry name" value="Cyt-b5"/>
    <property type="match status" value="2"/>
</dbReference>
<reference evidence="9 10" key="1">
    <citation type="journal article" date="2024" name="Commun. Biol.">
        <title>Comparative genomic analysis of thermophilic fungi reveals convergent evolutionary adaptations and gene losses.</title>
        <authorList>
            <person name="Steindorff A.S."/>
            <person name="Aguilar-Pontes M.V."/>
            <person name="Robinson A.J."/>
            <person name="Andreopoulos B."/>
            <person name="LaButti K."/>
            <person name="Kuo A."/>
            <person name="Mondo S."/>
            <person name="Riley R."/>
            <person name="Otillar R."/>
            <person name="Haridas S."/>
            <person name="Lipzen A."/>
            <person name="Grimwood J."/>
            <person name="Schmutz J."/>
            <person name="Clum A."/>
            <person name="Reid I.D."/>
            <person name="Moisan M.C."/>
            <person name="Butler G."/>
            <person name="Nguyen T.T.M."/>
            <person name="Dewar K."/>
            <person name="Conant G."/>
            <person name="Drula E."/>
            <person name="Henrissat B."/>
            <person name="Hansel C."/>
            <person name="Singer S."/>
            <person name="Hutchinson M.I."/>
            <person name="de Vries R.P."/>
            <person name="Natvig D.O."/>
            <person name="Powell A.J."/>
            <person name="Tsang A."/>
            <person name="Grigoriev I.V."/>
        </authorList>
    </citation>
    <scope>NUCLEOTIDE SEQUENCE [LARGE SCALE GENOMIC DNA]</scope>
    <source>
        <strain evidence="9 10">CBS 494.80</strain>
    </source>
</reference>
<accession>A0ABR4CZB8</accession>
<dbReference type="PROSITE" id="PS50255">
    <property type="entry name" value="CYTOCHROME_B5_2"/>
    <property type="match status" value="1"/>
</dbReference>
<gene>
    <name evidence="9" type="ORF">VTL71DRAFT_157</name>
</gene>
<evidence type="ECO:0000256" key="1">
    <source>
        <dbReference type="ARBA" id="ARBA00001917"/>
    </source>
</evidence>
<evidence type="ECO:0000313" key="10">
    <source>
        <dbReference type="Proteomes" id="UP001595075"/>
    </source>
</evidence>
<dbReference type="SUPFAM" id="SSF55856">
    <property type="entry name" value="Cytochrome b5-like heme/steroid binding domain"/>
    <property type="match status" value="1"/>
</dbReference>
<evidence type="ECO:0000256" key="6">
    <source>
        <dbReference type="RuleBase" id="RU362121"/>
    </source>
</evidence>
<dbReference type="PANTHER" id="PTHR10578">
    <property type="entry name" value="S -2-HYDROXY-ACID OXIDASE-RELATED"/>
    <property type="match status" value="1"/>
</dbReference>
<evidence type="ECO:0000259" key="7">
    <source>
        <dbReference type="PROSITE" id="PS50255"/>
    </source>
</evidence>
<dbReference type="EMBL" id="JAZHXI010000001">
    <property type="protein sequence ID" value="KAL2075215.1"/>
    <property type="molecule type" value="Genomic_DNA"/>
</dbReference>
<dbReference type="InterPro" id="IPR037396">
    <property type="entry name" value="FMN_HAD"/>
</dbReference>
<feature type="domain" description="Cytochrome b5 heme-binding" evidence="7">
    <location>
        <begin position="1"/>
        <end position="98"/>
    </location>
</feature>
<dbReference type="Gene3D" id="3.10.120.10">
    <property type="entry name" value="Cytochrome b5-like heme/steroid binding domain"/>
    <property type="match status" value="1"/>
</dbReference>
<proteinExistence type="inferred from homology"/>
<organism evidence="9 10">
    <name type="scientific">Oculimacula yallundae</name>
    <dbReference type="NCBI Taxonomy" id="86028"/>
    <lineage>
        <taxon>Eukaryota</taxon>
        <taxon>Fungi</taxon>
        <taxon>Dikarya</taxon>
        <taxon>Ascomycota</taxon>
        <taxon>Pezizomycotina</taxon>
        <taxon>Leotiomycetes</taxon>
        <taxon>Helotiales</taxon>
        <taxon>Ploettnerulaceae</taxon>
        <taxon>Oculimacula</taxon>
    </lineage>
</organism>
<comment type="similarity">
    <text evidence="6">Belongs to the cytochrome b5 family.</text>
</comment>
<keyword evidence="3 6" id="KW-0479">Metal-binding</keyword>
<protein>
    <submittedName>
        <fullName evidence="9">Uncharacterized protein</fullName>
    </submittedName>
</protein>
<dbReference type="InterPro" id="IPR000262">
    <property type="entry name" value="FMN-dep_DH"/>
</dbReference>
<dbReference type="PROSITE" id="PS51349">
    <property type="entry name" value="FMN_HYDROXY_ACID_DH_2"/>
    <property type="match status" value="1"/>
</dbReference>
<dbReference type="InterPro" id="IPR018506">
    <property type="entry name" value="Cyt_B5_heme-BS"/>
</dbReference>
<dbReference type="InterPro" id="IPR001199">
    <property type="entry name" value="Cyt_B5-like_heme/steroid-bd"/>
</dbReference>
<name>A0ABR4CZB8_9HELO</name>
<comment type="cofactor">
    <cofactor evidence="1">
        <name>FMN</name>
        <dbReference type="ChEBI" id="CHEBI:58210"/>
    </cofactor>
</comment>
<evidence type="ECO:0000256" key="2">
    <source>
        <dbReference type="ARBA" id="ARBA00022617"/>
    </source>
</evidence>
<keyword evidence="2 6" id="KW-0349">Heme</keyword>
<feature type="domain" description="FMN hydroxy acid dehydrogenase" evidence="8">
    <location>
        <begin position="122"/>
        <end position="480"/>
    </location>
</feature>
<keyword evidence="10" id="KW-1185">Reference proteome</keyword>
<evidence type="ECO:0000259" key="8">
    <source>
        <dbReference type="PROSITE" id="PS51349"/>
    </source>
</evidence>
<dbReference type="InterPro" id="IPR036400">
    <property type="entry name" value="Cyt_B5-like_heme/steroid_sf"/>
</dbReference>
<evidence type="ECO:0000256" key="4">
    <source>
        <dbReference type="ARBA" id="ARBA00023002"/>
    </source>
</evidence>
<evidence type="ECO:0000256" key="3">
    <source>
        <dbReference type="ARBA" id="ARBA00022723"/>
    </source>
</evidence>
<dbReference type="SUPFAM" id="SSF51395">
    <property type="entry name" value="FMN-linked oxidoreductases"/>
    <property type="match status" value="1"/>
</dbReference>
<comment type="caution">
    <text evidence="9">The sequence shown here is derived from an EMBL/GenBank/DDBJ whole genome shotgun (WGS) entry which is preliminary data.</text>
</comment>
<dbReference type="PROSITE" id="PS00191">
    <property type="entry name" value="CYTOCHROME_B5_1"/>
    <property type="match status" value="1"/>
</dbReference>
<evidence type="ECO:0000313" key="9">
    <source>
        <dbReference type="EMBL" id="KAL2075215.1"/>
    </source>
</evidence>
<keyword evidence="5 6" id="KW-0408">Iron</keyword>
<dbReference type="InterPro" id="IPR013785">
    <property type="entry name" value="Aldolase_TIM"/>
</dbReference>
<evidence type="ECO:0000256" key="5">
    <source>
        <dbReference type="ARBA" id="ARBA00023004"/>
    </source>
</evidence>
<keyword evidence="4" id="KW-0560">Oxidoreductase</keyword>
<dbReference type="Proteomes" id="UP001595075">
    <property type="component" value="Unassembled WGS sequence"/>
</dbReference>
<dbReference type="Pfam" id="PF01070">
    <property type="entry name" value="FMN_dh"/>
    <property type="match status" value="1"/>
</dbReference>